<organism evidence="3">
    <name type="scientific">Caulobacter sp. 602-2</name>
    <dbReference type="NCBI Taxonomy" id="2710887"/>
    <lineage>
        <taxon>Bacteria</taxon>
        <taxon>Pseudomonadati</taxon>
        <taxon>Pseudomonadota</taxon>
        <taxon>Alphaproteobacteria</taxon>
        <taxon>Caulobacterales</taxon>
        <taxon>Caulobacteraceae</taxon>
        <taxon>Caulobacter</taxon>
    </lineage>
</organism>
<feature type="chain" id="PRO_5026149579" description="DUF1570 domain-containing protein" evidence="2">
    <location>
        <begin position="20"/>
        <end position="539"/>
    </location>
</feature>
<evidence type="ECO:0000256" key="2">
    <source>
        <dbReference type="SAM" id="SignalP"/>
    </source>
</evidence>
<protein>
    <recommendedName>
        <fullName evidence="4">DUF1570 domain-containing protein</fullName>
    </recommendedName>
</protein>
<evidence type="ECO:0008006" key="4">
    <source>
        <dbReference type="Google" id="ProtNLM"/>
    </source>
</evidence>
<evidence type="ECO:0000313" key="3">
    <source>
        <dbReference type="EMBL" id="NGM49042.1"/>
    </source>
</evidence>
<dbReference type="InterPro" id="IPR011990">
    <property type="entry name" value="TPR-like_helical_dom_sf"/>
</dbReference>
<name>A0A6G4QU39_9CAUL</name>
<keyword evidence="2" id="KW-0732">Signal</keyword>
<accession>A0A6G4QU39</accession>
<evidence type="ECO:0000256" key="1">
    <source>
        <dbReference type="SAM" id="MobiDB-lite"/>
    </source>
</evidence>
<feature type="region of interest" description="Disordered" evidence="1">
    <location>
        <begin position="507"/>
        <end position="539"/>
    </location>
</feature>
<dbReference type="AlphaFoldDB" id="A0A6G4QU39"/>
<feature type="compositionally biased region" description="Low complexity" evidence="1">
    <location>
        <begin position="513"/>
        <end position="530"/>
    </location>
</feature>
<gene>
    <name evidence="3" type="ORF">G5B46_05425</name>
</gene>
<proteinExistence type="predicted"/>
<dbReference type="Gene3D" id="1.25.40.10">
    <property type="entry name" value="Tetratricopeptide repeat domain"/>
    <property type="match status" value="1"/>
</dbReference>
<sequence>MVFGVALAATLGVCGSAWAQPTAVSPVAVVAPDPTGRWMRAESDHFIVYSERSEVMLRRYVAMLEDFDGVLRVVHGKTKAETPRKLPLYLLEDNRQLQRMMPGSPESRRGVYVRPVEDIFAVAVRADTSKYDKNNGDDVVLHEYVHHFMMQYFPDSYPGWLVEGLAEYYMTIDLQPKRVQIGDYNRSRAYSLLEGEWIPVTTLLSKRVTQLPKDEVSAFYAQSWLLTHYIWSDKERKAKLDDYLDLLHKRGDPMASWTKIYGQDAPALEKALKDYVKQNKLAGRVLTRPEPPTPALTITRMPAGADDLLLEVQRLKLGVPKDDAPELLEKVRRAAAKRPKEYYSRLVLARAECKIGDRDKGEALLKTLLEERPTDLETLQVMAYSRLETARRLARDPAQREKAKAIYADAATYLGRAHKVDPDNYLTLYGYAEAKSLDKEPSENTLNVVFRAASIAPQNFPIRMNAARLFIRAKQYELARELLTPVAGDPHGGGMSRQATQMLARMEGKADGEALGASAGDAAAPAQASAEGDKDAPGG</sequence>
<reference evidence="3" key="1">
    <citation type="submission" date="2020-02" db="EMBL/GenBank/DDBJ databases">
        <authorList>
            <person name="Gao J."/>
            <person name="Sun J."/>
        </authorList>
    </citation>
    <scope>NUCLEOTIDE SEQUENCE</scope>
    <source>
        <strain evidence="3">602-2</strain>
    </source>
</reference>
<comment type="caution">
    <text evidence="3">The sequence shown here is derived from an EMBL/GenBank/DDBJ whole genome shotgun (WGS) entry which is preliminary data.</text>
</comment>
<dbReference type="EMBL" id="JAAKGT010000002">
    <property type="protein sequence ID" value="NGM49042.1"/>
    <property type="molecule type" value="Genomic_DNA"/>
</dbReference>
<feature type="signal peptide" evidence="2">
    <location>
        <begin position="1"/>
        <end position="19"/>
    </location>
</feature>
<dbReference type="SUPFAM" id="SSF48452">
    <property type="entry name" value="TPR-like"/>
    <property type="match status" value="1"/>
</dbReference>